<evidence type="ECO:0000256" key="2">
    <source>
        <dbReference type="PROSITE-ProRule" id="PRU00335"/>
    </source>
</evidence>
<feature type="DNA-binding region" description="H-T-H motif" evidence="2">
    <location>
        <begin position="52"/>
        <end position="71"/>
    </location>
</feature>
<evidence type="ECO:0000313" key="6">
    <source>
        <dbReference type="Proteomes" id="UP000612352"/>
    </source>
</evidence>
<dbReference type="InterPro" id="IPR050109">
    <property type="entry name" value="HTH-type_TetR-like_transc_reg"/>
</dbReference>
<keyword evidence="1 2" id="KW-0238">DNA-binding</keyword>
<dbReference type="Pfam" id="PF00440">
    <property type="entry name" value="TetR_N"/>
    <property type="match status" value="1"/>
</dbReference>
<name>A0ABS1B5V2_9MICO</name>
<evidence type="ECO:0000259" key="4">
    <source>
        <dbReference type="PROSITE" id="PS50977"/>
    </source>
</evidence>
<evidence type="ECO:0000256" key="3">
    <source>
        <dbReference type="SAM" id="MobiDB-lite"/>
    </source>
</evidence>
<feature type="compositionally biased region" description="Basic and acidic residues" evidence="3">
    <location>
        <begin position="23"/>
        <end position="32"/>
    </location>
</feature>
<keyword evidence="6" id="KW-1185">Reference proteome</keyword>
<accession>A0ABS1B5V2</accession>
<protein>
    <submittedName>
        <fullName evidence="5">TetR/AcrR family transcriptional regulator</fullName>
    </submittedName>
</protein>
<comment type="caution">
    <text evidence="5">The sequence shown here is derived from an EMBL/GenBank/DDBJ whole genome shotgun (WGS) entry which is preliminary data.</text>
</comment>
<evidence type="ECO:0000313" key="5">
    <source>
        <dbReference type="EMBL" id="MBK0330013.1"/>
    </source>
</evidence>
<dbReference type="EMBL" id="JAEDAJ010000001">
    <property type="protein sequence ID" value="MBK0330013.1"/>
    <property type="molecule type" value="Genomic_DNA"/>
</dbReference>
<evidence type="ECO:0000256" key="1">
    <source>
        <dbReference type="ARBA" id="ARBA00023125"/>
    </source>
</evidence>
<dbReference type="Proteomes" id="UP000612352">
    <property type="component" value="Unassembled WGS sequence"/>
</dbReference>
<dbReference type="InterPro" id="IPR001647">
    <property type="entry name" value="HTH_TetR"/>
</dbReference>
<dbReference type="Gene3D" id="1.10.357.10">
    <property type="entry name" value="Tetracycline Repressor, domain 2"/>
    <property type="match status" value="1"/>
</dbReference>
<feature type="domain" description="HTH tetR-type" evidence="4">
    <location>
        <begin position="29"/>
        <end position="89"/>
    </location>
</feature>
<sequence>MEAGHPEVADPVPDLLGNVPAGDETRRKENTRSRLVRASVQVFAEKGLDGATIDDLVRAAGFTRGAFYSNFSSKDEVFRAAFALATQQVIQIMHERVDEARAAHGPLGSVAPGGSAGGVADEGARTEEAALMLDLFEAMRPFGRQWCLLHTEAVTHSLRSQADRDELVSQRRLLRSTVAGVLASTAPGVGPREGLDFEDLAQLLIGVFIDLITREQLEGEDVSALASTTILGTLRAFLQPGEEAVAGAVCAGAADRGECRTAD</sequence>
<dbReference type="PANTHER" id="PTHR30055:SF241">
    <property type="entry name" value="TRANSCRIPTIONAL REGULATORY PROTEIN"/>
    <property type="match status" value="1"/>
</dbReference>
<dbReference type="RefSeq" id="WP_200500681.1">
    <property type="nucleotide sequence ID" value="NZ_JAEDAJ010000001.1"/>
</dbReference>
<dbReference type="PROSITE" id="PS50977">
    <property type="entry name" value="HTH_TETR_2"/>
    <property type="match status" value="1"/>
</dbReference>
<organism evidence="5 6">
    <name type="scientific">Brachybacterium halotolerans</name>
    <dbReference type="NCBI Taxonomy" id="2795215"/>
    <lineage>
        <taxon>Bacteria</taxon>
        <taxon>Bacillati</taxon>
        <taxon>Actinomycetota</taxon>
        <taxon>Actinomycetes</taxon>
        <taxon>Micrococcales</taxon>
        <taxon>Dermabacteraceae</taxon>
        <taxon>Brachybacterium</taxon>
    </lineage>
</organism>
<proteinExistence type="predicted"/>
<dbReference type="PRINTS" id="PR00455">
    <property type="entry name" value="HTHTETR"/>
</dbReference>
<reference evidence="5 6" key="1">
    <citation type="submission" date="2020-12" db="EMBL/GenBank/DDBJ databases">
        <title>Brachybacterium sp. MASK1Z-5, whole genome shotgun sequence.</title>
        <authorList>
            <person name="Tuo L."/>
        </authorList>
    </citation>
    <scope>NUCLEOTIDE SEQUENCE [LARGE SCALE GENOMIC DNA]</scope>
    <source>
        <strain evidence="5 6">MASK1Z-5</strain>
    </source>
</reference>
<dbReference type="InterPro" id="IPR009057">
    <property type="entry name" value="Homeodomain-like_sf"/>
</dbReference>
<gene>
    <name evidence="5" type="ORF">I8D64_01155</name>
</gene>
<dbReference type="PANTHER" id="PTHR30055">
    <property type="entry name" value="HTH-TYPE TRANSCRIPTIONAL REGULATOR RUTR"/>
    <property type="match status" value="1"/>
</dbReference>
<dbReference type="SUPFAM" id="SSF46689">
    <property type="entry name" value="Homeodomain-like"/>
    <property type="match status" value="1"/>
</dbReference>
<feature type="region of interest" description="Disordered" evidence="3">
    <location>
        <begin position="1"/>
        <end position="32"/>
    </location>
</feature>